<feature type="compositionally biased region" description="Basic and acidic residues" evidence="1">
    <location>
        <begin position="647"/>
        <end position="664"/>
    </location>
</feature>
<feature type="region of interest" description="Disordered" evidence="1">
    <location>
        <begin position="609"/>
        <end position="691"/>
    </location>
</feature>
<feature type="region of interest" description="Disordered" evidence="1">
    <location>
        <begin position="281"/>
        <end position="475"/>
    </location>
</feature>
<name>A0A9N8E090_9STRA</name>
<sequence>MSLEEEKKAESATPEKEAKTATDDSITCDTLADSTELNEKKDDMTTESTTLAGTAGNDDPEVVAPIAADTETKGETPPSADQSESASTTEAAKPEESTTEARKAEDSTPEVPTPEATPALDDTLADDESNNNPQSAAAEDVGTAIVSSGPGTVGLYEGGLKHAFVPGDHVIRWEMLPIVWPIQIHGIVLETSKDYVSICDFGLTAEPRHDLKETEQQAAAAAEEEAKEETKDEKINTNKKLLAAWDRVKPPDNTKKERITVHIITTQDELKAWKKVNYGQGLFGTGPQDDGSNPDHNQNGAADTQQQQSQQQASSEENPRPRTRVGQRVGQWWQNAKQRRQQGKQQQQQQGKDQQQQLPPPDSNDNTENTAMDADNPDAATFAGNASMSTLITSSDTFDGGDDANKQATLKHSKSDPELASSNGTVQATTAEEAKPAAAAVPARRRIFARLRRHKSRSTSPSKNDNANKLPKSDPPKLVLARTRFLLQYGEKVLPPYHPFKANSECIAVFCKTGRWSTLQASVFLHSTAIGNAKSSMAMTLGVAASVPLLAPAIAGIGLVAVGAPYVILNQSREFWQQETIRLNELVWAQAEPEVFVECIERWSNIGKKKEEKKDGDDNSNTNDESNAEDSTRQDGSEKDTAEEEQNGAKDEHRETPETAEKVMDSSAKSATAPHKTTTTKTRPKERFVSV</sequence>
<accession>A0A9N8E090</accession>
<dbReference type="OrthoDB" id="421951at2759"/>
<proteinExistence type="predicted"/>
<feature type="transmembrane region" description="Helical" evidence="2">
    <location>
        <begin position="549"/>
        <end position="569"/>
    </location>
</feature>
<dbReference type="Proteomes" id="UP001153069">
    <property type="component" value="Unassembled WGS sequence"/>
</dbReference>
<protein>
    <submittedName>
        <fullName evidence="3">Uncharacterized protein</fullName>
    </submittedName>
</protein>
<evidence type="ECO:0000313" key="3">
    <source>
        <dbReference type="EMBL" id="CAB9509840.1"/>
    </source>
</evidence>
<feature type="compositionally biased region" description="Low complexity" evidence="1">
    <location>
        <begin position="343"/>
        <end position="357"/>
    </location>
</feature>
<keyword evidence="2" id="KW-1133">Transmembrane helix</keyword>
<feature type="compositionally biased region" description="Low complexity" evidence="1">
    <location>
        <begin position="428"/>
        <end position="442"/>
    </location>
</feature>
<feature type="compositionally biased region" description="Basic and acidic residues" evidence="1">
    <location>
        <begin position="92"/>
        <end position="106"/>
    </location>
</feature>
<feature type="compositionally biased region" description="Low complexity" evidence="1">
    <location>
        <begin position="109"/>
        <end position="122"/>
    </location>
</feature>
<feature type="compositionally biased region" description="Polar residues" evidence="1">
    <location>
        <begin position="23"/>
        <end position="35"/>
    </location>
</feature>
<feature type="compositionally biased region" description="Polar residues" evidence="1">
    <location>
        <begin position="79"/>
        <end position="90"/>
    </location>
</feature>
<dbReference type="AlphaFoldDB" id="A0A9N8E090"/>
<evidence type="ECO:0000256" key="1">
    <source>
        <dbReference type="SAM" id="MobiDB-lite"/>
    </source>
</evidence>
<evidence type="ECO:0000313" key="4">
    <source>
        <dbReference type="Proteomes" id="UP001153069"/>
    </source>
</evidence>
<feature type="compositionally biased region" description="Polar residues" evidence="1">
    <location>
        <begin position="384"/>
        <end position="397"/>
    </location>
</feature>
<dbReference type="EMBL" id="CAICTM010000406">
    <property type="protein sequence ID" value="CAB9509840.1"/>
    <property type="molecule type" value="Genomic_DNA"/>
</dbReference>
<keyword evidence="2" id="KW-0472">Membrane</keyword>
<feature type="compositionally biased region" description="Polar residues" evidence="1">
    <location>
        <begin position="290"/>
        <end position="304"/>
    </location>
</feature>
<gene>
    <name evidence="3" type="ORF">SEMRO_407_G136680.1</name>
</gene>
<feature type="compositionally biased region" description="Polar residues" evidence="1">
    <location>
        <begin position="458"/>
        <end position="467"/>
    </location>
</feature>
<comment type="caution">
    <text evidence="3">The sequence shown here is derived from an EMBL/GenBank/DDBJ whole genome shotgun (WGS) entry which is preliminary data.</text>
</comment>
<feature type="compositionally biased region" description="Low complexity" evidence="1">
    <location>
        <begin position="305"/>
        <end position="315"/>
    </location>
</feature>
<feature type="compositionally biased region" description="Low complexity" evidence="1">
    <location>
        <begin position="666"/>
        <end position="681"/>
    </location>
</feature>
<feature type="compositionally biased region" description="Basic residues" evidence="1">
    <location>
        <begin position="443"/>
        <end position="457"/>
    </location>
</feature>
<feature type="compositionally biased region" description="Basic and acidic residues" evidence="1">
    <location>
        <begin position="1"/>
        <end position="22"/>
    </location>
</feature>
<reference evidence="3" key="1">
    <citation type="submission" date="2020-06" db="EMBL/GenBank/DDBJ databases">
        <authorList>
            <consortium name="Plant Systems Biology data submission"/>
        </authorList>
    </citation>
    <scope>NUCLEOTIDE SEQUENCE</scope>
    <source>
        <strain evidence="3">D6</strain>
    </source>
</reference>
<keyword evidence="4" id="KW-1185">Reference proteome</keyword>
<organism evidence="3 4">
    <name type="scientific">Seminavis robusta</name>
    <dbReference type="NCBI Taxonomy" id="568900"/>
    <lineage>
        <taxon>Eukaryota</taxon>
        <taxon>Sar</taxon>
        <taxon>Stramenopiles</taxon>
        <taxon>Ochrophyta</taxon>
        <taxon>Bacillariophyta</taxon>
        <taxon>Bacillariophyceae</taxon>
        <taxon>Bacillariophycidae</taxon>
        <taxon>Naviculales</taxon>
        <taxon>Naviculaceae</taxon>
        <taxon>Seminavis</taxon>
    </lineage>
</organism>
<feature type="region of interest" description="Disordered" evidence="1">
    <location>
        <begin position="215"/>
        <end position="235"/>
    </location>
</feature>
<feature type="compositionally biased region" description="Basic and acidic residues" evidence="1">
    <location>
        <begin position="630"/>
        <end position="640"/>
    </location>
</feature>
<feature type="region of interest" description="Disordered" evidence="1">
    <location>
        <begin position="1"/>
        <end position="143"/>
    </location>
</feature>
<keyword evidence="2" id="KW-0812">Transmembrane</keyword>
<evidence type="ECO:0000256" key="2">
    <source>
        <dbReference type="SAM" id="Phobius"/>
    </source>
</evidence>